<accession>A0A8H3AYC0</accession>
<reference evidence="1" key="1">
    <citation type="submission" date="2021-01" db="EMBL/GenBank/DDBJ databases">
        <authorList>
            <person name="Kaushik A."/>
        </authorList>
    </citation>
    <scope>NUCLEOTIDE SEQUENCE</scope>
    <source>
        <strain evidence="1">AG2-2IIIB</strain>
    </source>
</reference>
<comment type="caution">
    <text evidence="1">The sequence shown here is derived from an EMBL/GenBank/DDBJ whole genome shotgun (WGS) entry which is preliminary data.</text>
</comment>
<evidence type="ECO:0000313" key="2">
    <source>
        <dbReference type="Proteomes" id="UP000663843"/>
    </source>
</evidence>
<gene>
    <name evidence="1" type="ORF">RDB_LOCUS77715</name>
</gene>
<dbReference type="AlphaFoldDB" id="A0A8H3AYC0"/>
<dbReference type="EMBL" id="CAJMWT010002438">
    <property type="protein sequence ID" value="CAE6443172.1"/>
    <property type="molecule type" value="Genomic_DNA"/>
</dbReference>
<sequence length="547" mass="62067">MRHIELVSELNEASDLLSSAIDRYMQACATILNYCEIGSNTAKTLLDCALAEIPKVSAYDEKVQQAKATIWRTRNQSPNLAPINTLPFEIMSYIFWLSWDCSLSTEHRPNPFYPSVLLRVCSRWRQITLGSHKLWSHIDVHTNWAPNLTLRRAKLFASQSAQLPLDLHIKTGLLSSKHHKRLVDFYRSVAPRVQSFEIHHGDDSDPFRDDHQTWLDTLLSGATAGTLTQVCIKSYGLQAIPVFLCTKDSILAAHRHVRVSITERHLEEILFPVTRLQLKGVYPTWASRAYHGLVELSLEALRGSEISLKDSELATILQASPGLRVFHFGLGLERGDTVPPPIELNELKSLQLTSYNHSAQTSVLHMVHPGQVPLELTIRVSDDVRFVFPSETWDELIDFATRSNITLLHIEQRDLYKEDSFDPLKLFPLMPQLEALVLDGFSIGQQCTDLLDGYGDLSYLATLLGYDEPPPLHQQLTLLRLIRCKIYWGDFRHASEIHPTSKLVLDRCEVDFHPSKSPDLGSVLKCTTPVIEQHDTRMARAVSRRGY</sequence>
<organism evidence="1 2">
    <name type="scientific">Rhizoctonia solani</name>
    <dbReference type="NCBI Taxonomy" id="456999"/>
    <lineage>
        <taxon>Eukaryota</taxon>
        <taxon>Fungi</taxon>
        <taxon>Dikarya</taxon>
        <taxon>Basidiomycota</taxon>
        <taxon>Agaricomycotina</taxon>
        <taxon>Agaricomycetes</taxon>
        <taxon>Cantharellales</taxon>
        <taxon>Ceratobasidiaceae</taxon>
        <taxon>Rhizoctonia</taxon>
    </lineage>
</organism>
<evidence type="ECO:0008006" key="3">
    <source>
        <dbReference type="Google" id="ProtNLM"/>
    </source>
</evidence>
<dbReference type="Proteomes" id="UP000663843">
    <property type="component" value="Unassembled WGS sequence"/>
</dbReference>
<protein>
    <recommendedName>
        <fullName evidence="3">F-box domain-containing protein</fullName>
    </recommendedName>
</protein>
<evidence type="ECO:0000313" key="1">
    <source>
        <dbReference type="EMBL" id="CAE6443172.1"/>
    </source>
</evidence>
<name>A0A8H3AYC0_9AGAM</name>
<proteinExistence type="predicted"/>